<evidence type="ECO:0000313" key="17">
    <source>
        <dbReference type="Proteomes" id="UP000742786"/>
    </source>
</evidence>
<dbReference type="PROSITE" id="PS51194">
    <property type="entry name" value="HELICASE_CTER"/>
    <property type="match status" value="1"/>
</dbReference>
<evidence type="ECO:0000313" key="16">
    <source>
        <dbReference type="EMBL" id="CAG4883650.1"/>
    </source>
</evidence>
<dbReference type="Pfam" id="PF03461">
    <property type="entry name" value="TRCF"/>
    <property type="match status" value="1"/>
</dbReference>
<keyword evidence="6" id="KW-0347">Helicase</keyword>
<keyword evidence="4 13" id="KW-0227">DNA damage</keyword>
<dbReference type="SMART" id="SM00487">
    <property type="entry name" value="DEXDc"/>
    <property type="match status" value="1"/>
</dbReference>
<dbReference type="AlphaFoldDB" id="A0A916J5P3"/>
<evidence type="ECO:0000256" key="2">
    <source>
        <dbReference type="ARBA" id="ARBA00022490"/>
    </source>
</evidence>
<evidence type="ECO:0000256" key="10">
    <source>
        <dbReference type="ARBA" id="ARBA00061104"/>
    </source>
</evidence>
<gene>
    <name evidence="13 16" type="primary">mfd</name>
    <name evidence="16" type="ORF">GTOL_11533</name>
</gene>
<evidence type="ECO:0000256" key="12">
    <source>
        <dbReference type="ARBA" id="ARBA00070128"/>
    </source>
</evidence>
<keyword evidence="2 13" id="KW-0963">Cytoplasm</keyword>
<proteinExistence type="inferred from homology"/>
<dbReference type="Pfam" id="PF17757">
    <property type="entry name" value="UvrB_inter"/>
    <property type="match status" value="1"/>
</dbReference>
<evidence type="ECO:0000256" key="8">
    <source>
        <dbReference type="ARBA" id="ARBA00023125"/>
    </source>
</evidence>
<keyword evidence="17" id="KW-1185">Reference proteome</keyword>
<dbReference type="Gene3D" id="2.40.10.170">
    <property type="match status" value="1"/>
</dbReference>
<feature type="domain" description="Helicase ATP-binding" evidence="14">
    <location>
        <begin position="660"/>
        <end position="825"/>
    </location>
</feature>
<name>A0A916J5P3_9PROT</name>
<dbReference type="SMART" id="SM01058">
    <property type="entry name" value="CarD_TRCF"/>
    <property type="match status" value="1"/>
</dbReference>
<dbReference type="Pfam" id="PF00271">
    <property type="entry name" value="Helicase_C"/>
    <property type="match status" value="1"/>
</dbReference>
<dbReference type="PANTHER" id="PTHR47964">
    <property type="entry name" value="ATP-DEPENDENT DNA HELICASE HOMOLOG RECG, CHLOROPLASTIC"/>
    <property type="match status" value="1"/>
</dbReference>
<dbReference type="Gene3D" id="3.40.50.300">
    <property type="entry name" value="P-loop containing nucleotide triphosphate hydrolases"/>
    <property type="match status" value="2"/>
</dbReference>
<dbReference type="InterPro" id="IPR041471">
    <property type="entry name" value="UvrB_inter"/>
</dbReference>
<dbReference type="InterPro" id="IPR014001">
    <property type="entry name" value="Helicase_ATP-bd"/>
</dbReference>
<dbReference type="PANTHER" id="PTHR47964:SF1">
    <property type="entry name" value="ATP-DEPENDENT DNA HELICASE HOMOLOG RECG, CHLOROPLASTIC"/>
    <property type="match status" value="1"/>
</dbReference>
<dbReference type="NCBIfam" id="TIGR00580">
    <property type="entry name" value="mfd"/>
    <property type="match status" value="1"/>
</dbReference>
<keyword evidence="8 13" id="KW-0238">DNA-binding</keyword>
<comment type="function">
    <text evidence="13">Couples transcription and DNA repair by recognizing RNA polymerase (RNAP) stalled at DNA lesions. Mediates ATP-dependent release of RNAP and its truncated transcript from the DNA, and recruitment of nucleotide excision repair machinery to the damaged site.</text>
</comment>
<dbReference type="SUPFAM" id="SSF141259">
    <property type="entry name" value="CarD-like"/>
    <property type="match status" value="1"/>
</dbReference>
<evidence type="ECO:0000256" key="4">
    <source>
        <dbReference type="ARBA" id="ARBA00022763"/>
    </source>
</evidence>
<dbReference type="InterPro" id="IPR047112">
    <property type="entry name" value="RecG/Mfd"/>
</dbReference>
<dbReference type="InterPro" id="IPR048635">
    <property type="entry name" value="MFD_D3"/>
</dbReference>
<dbReference type="Gene3D" id="3.90.1150.50">
    <property type="entry name" value="Transcription-repair-coupling factor, D7 domain"/>
    <property type="match status" value="1"/>
</dbReference>
<dbReference type="GO" id="GO:0005524">
    <property type="term" value="F:ATP binding"/>
    <property type="evidence" value="ECO:0007669"/>
    <property type="project" value="UniProtKB-UniRule"/>
</dbReference>
<dbReference type="SMART" id="SM00490">
    <property type="entry name" value="HELICc"/>
    <property type="match status" value="1"/>
</dbReference>
<comment type="caution">
    <text evidence="16">The sequence shown here is derived from an EMBL/GenBank/DDBJ whole genome shotgun (WGS) entry which is preliminary data.</text>
</comment>
<dbReference type="GO" id="GO:0003678">
    <property type="term" value="F:DNA helicase activity"/>
    <property type="evidence" value="ECO:0007669"/>
    <property type="project" value="TreeGrafter"/>
</dbReference>
<keyword evidence="3 13" id="KW-0547">Nucleotide-binding</keyword>
<feature type="domain" description="Helicase C-terminal" evidence="15">
    <location>
        <begin position="846"/>
        <end position="1000"/>
    </location>
</feature>
<dbReference type="InterPro" id="IPR004576">
    <property type="entry name" value="Mfd"/>
</dbReference>
<keyword evidence="5 13" id="KW-0378">Hydrolase</keyword>
<dbReference type="Pfam" id="PF00270">
    <property type="entry name" value="DEAD"/>
    <property type="match status" value="1"/>
</dbReference>
<evidence type="ECO:0000259" key="15">
    <source>
        <dbReference type="PROSITE" id="PS51194"/>
    </source>
</evidence>
<dbReference type="Pfam" id="PF21132">
    <property type="entry name" value="MFD_D3"/>
    <property type="match status" value="1"/>
</dbReference>
<dbReference type="PROSITE" id="PS51192">
    <property type="entry name" value="HELICASE_ATP_BIND_1"/>
    <property type="match status" value="1"/>
</dbReference>
<evidence type="ECO:0000256" key="9">
    <source>
        <dbReference type="ARBA" id="ARBA00023204"/>
    </source>
</evidence>
<dbReference type="Gene3D" id="3.40.50.11180">
    <property type="match status" value="1"/>
</dbReference>
<dbReference type="FunFam" id="3.40.50.300:FF:000546">
    <property type="entry name" value="Transcription-repair-coupling factor"/>
    <property type="match status" value="1"/>
</dbReference>
<evidence type="ECO:0000259" key="14">
    <source>
        <dbReference type="PROSITE" id="PS51192"/>
    </source>
</evidence>
<dbReference type="Pfam" id="PF02559">
    <property type="entry name" value="CarD_TRCF_RID"/>
    <property type="match status" value="1"/>
</dbReference>
<dbReference type="Gene3D" id="3.30.2060.10">
    <property type="entry name" value="Penicillin-binding protein 1b domain"/>
    <property type="match status" value="1"/>
</dbReference>
<dbReference type="SUPFAM" id="SSF143517">
    <property type="entry name" value="TRCF domain-like"/>
    <property type="match status" value="1"/>
</dbReference>
<dbReference type="GO" id="GO:0005737">
    <property type="term" value="C:cytoplasm"/>
    <property type="evidence" value="ECO:0007669"/>
    <property type="project" value="UniProtKB-SubCell"/>
</dbReference>
<protein>
    <recommendedName>
        <fullName evidence="12 13">Transcription-repair-coupling factor</fullName>
        <shortName evidence="13">TRCF</shortName>
        <ecNumber evidence="13">3.6.4.-</ecNumber>
    </recommendedName>
</protein>
<dbReference type="Proteomes" id="UP000742786">
    <property type="component" value="Unassembled WGS sequence"/>
</dbReference>
<evidence type="ECO:0000256" key="11">
    <source>
        <dbReference type="ARBA" id="ARBA00061399"/>
    </source>
</evidence>
<comment type="similarity">
    <text evidence="11 13">In the C-terminal section; belongs to the helicase family. RecG subfamily.</text>
</comment>
<evidence type="ECO:0000256" key="6">
    <source>
        <dbReference type="ARBA" id="ARBA00022806"/>
    </source>
</evidence>
<dbReference type="GO" id="GO:0003684">
    <property type="term" value="F:damaged DNA binding"/>
    <property type="evidence" value="ECO:0007669"/>
    <property type="project" value="InterPro"/>
</dbReference>
<dbReference type="InterPro" id="IPR005118">
    <property type="entry name" value="TRCF_C"/>
</dbReference>
<dbReference type="Gene3D" id="3.40.50.11140">
    <property type="match status" value="1"/>
</dbReference>
<dbReference type="InterPro" id="IPR003711">
    <property type="entry name" value="CarD-like/TRCF_RID"/>
</dbReference>
<evidence type="ECO:0000256" key="7">
    <source>
        <dbReference type="ARBA" id="ARBA00022840"/>
    </source>
</evidence>
<comment type="subcellular location">
    <subcellularLocation>
        <location evidence="1 13">Cytoplasm</location>
    </subcellularLocation>
</comment>
<dbReference type="GO" id="GO:0006355">
    <property type="term" value="P:regulation of DNA-templated transcription"/>
    <property type="evidence" value="ECO:0007669"/>
    <property type="project" value="UniProtKB-UniRule"/>
</dbReference>
<reference evidence="16" key="1">
    <citation type="submission" date="2021-04" db="EMBL/GenBank/DDBJ databases">
        <authorList>
            <person name="Hornung B."/>
        </authorList>
    </citation>
    <scope>NUCLEOTIDE SEQUENCE</scope>
    <source>
        <strain evidence="16">G5G6</strain>
    </source>
</reference>
<dbReference type="FunFam" id="3.40.50.300:FF:000300">
    <property type="entry name" value="Transcription-repair-coupling factor"/>
    <property type="match status" value="1"/>
</dbReference>
<dbReference type="SMART" id="SM00982">
    <property type="entry name" value="TRCF"/>
    <property type="match status" value="1"/>
</dbReference>
<dbReference type="RefSeq" id="WP_425514535.1">
    <property type="nucleotide sequence ID" value="NZ_CAJQUM010000001.1"/>
</dbReference>
<dbReference type="InterPro" id="IPR036101">
    <property type="entry name" value="CarD-like/TRCF_RID_sf"/>
</dbReference>
<evidence type="ECO:0000256" key="13">
    <source>
        <dbReference type="HAMAP-Rule" id="MF_00969"/>
    </source>
</evidence>
<dbReference type="InterPro" id="IPR037235">
    <property type="entry name" value="TRCF-like_C_D7"/>
</dbReference>
<keyword evidence="7 13" id="KW-0067">ATP-binding</keyword>
<dbReference type="SUPFAM" id="SSF52540">
    <property type="entry name" value="P-loop containing nucleoside triphosphate hydrolases"/>
    <property type="match status" value="4"/>
</dbReference>
<accession>A0A916J5P3</accession>
<sequence length="1192" mass="132284">MSESLPALLPQLAALGSFGLAKAGARLDLPALHGSADSLAIAQLATPGKLLTVISASPLDAQRLQEEIAWFAPKLRVHLLSDWETLPYDNFSPHQDLISERLATLYAVTSGACDVLIAAASTALARIAPASFLAAHTFFLKKEGQLDLGKLRDQLTIAGYAHVTQVVAAGEYSVRGGIVDLFPMGAALPYRIELFDDQIETLRVFDVDSQRTLYPVSEIRLLPAREFPLTEAGRTKFRQRFREAFEGDASRVSLYKDVSNGTPPAGIEYYLPLFFDTTATLFDYLPANTTLLLHHDVPDAIAEFWNDTNSRFNLLKGDRARPVLPPTELFLTAEQFFVAAKSYPQFRILTTENAEETQKNFSVSSVANALPLLAIDRKADDPIKALREFLGGFEGRVLLLAESPGRRETIAEYLAEQGLQPAQCNDFESFLASDELLMLAVAPVSGGFVVQAEIPLRHPRAGGDPAALKNSGFPPARERQSFARFALITENELYAATARPRHKRGEVRRSNLEGWLRDLSELKIGDPVVHESHGIGRYRGLVHMDYGDGENEFLHLEYAAGDTLYAPVSQLHVISRYSGADPESIELHRLGSGHWDKAKRKAAEQVRDTAAELLHLYAQRAARSGYQFRFNAHDLDAFAEGFGFEETPDQLAAINAVIDDMRSGKPMDRLVCGDVGFGKTEVALRAAFIAIADGKQVAVLCPTTLLAEQHYQTFSDRFAAIAQEWPVKVAEISRFKNAKEQAQAVADLAAGKIDILIGTHRLLQKDVEFERLGLVIVDEEHRFGVRQKEALKALRAEVDVLTLTATPIPRTLGLSLEGLRDFSVIATAPQKRLAIKTFVSKWSDGQVREACLREFKRGGQVYFLHNEVDTIDNMRERLQKLLPEARIVIGHGQLPERELERVMREFTQQKHNLLLCSTIIETGIDNPHANTIVINRADRFGLAQLHQLRGRVGRSHHQAYAYLLTHEDAKPTPQAQRRLDAIQAMEELGSGFFLAMHDLEIRGAGEVLGEEQSGEIHEIGFALYTNMLNAAVKALREGKAVPDLTQPLDVTSEINLRAPALLPNDYCPDVHERLTLYKRLANCGNEDELRELQEELIDRFGDLPPQASVLIETHKLRIATRPLGVAKLDAGPQAIQLQFVPNPPIDAGKIIRLIQSDRAFKLAGQDKLIWKKETPALKERVAAIRELLKKLT</sequence>
<dbReference type="InterPro" id="IPR011545">
    <property type="entry name" value="DEAD/DEAH_box_helicase_dom"/>
</dbReference>
<dbReference type="InterPro" id="IPR001650">
    <property type="entry name" value="Helicase_C-like"/>
</dbReference>
<dbReference type="InterPro" id="IPR027417">
    <property type="entry name" value="P-loop_NTPase"/>
</dbReference>
<evidence type="ECO:0000256" key="5">
    <source>
        <dbReference type="ARBA" id="ARBA00022801"/>
    </source>
</evidence>
<dbReference type="GO" id="GO:0016787">
    <property type="term" value="F:hydrolase activity"/>
    <property type="evidence" value="ECO:0007669"/>
    <property type="project" value="UniProtKB-KW"/>
</dbReference>
<organism evidence="16 17">
    <name type="scientific">Georgfuchsia toluolica</name>
    <dbReference type="NCBI Taxonomy" id="424218"/>
    <lineage>
        <taxon>Bacteria</taxon>
        <taxon>Pseudomonadati</taxon>
        <taxon>Pseudomonadota</taxon>
        <taxon>Betaproteobacteria</taxon>
        <taxon>Nitrosomonadales</taxon>
        <taxon>Sterolibacteriaceae</taxon>
        <taxon>Georgfuchsia</taxon>
    </lineage>
</organism>
<dbReference type="EC" id="3.6.4.-" evidence="13"/>
<keyword evidence="9 13" id="KW-0234">DNA repair</keyword>
<dbReference type="HAMAP" id="MF_00969">
    <property type="entry name" value="TRCF"/>
    <property type="match status" value="1"/>
</dbReference>
<evidence type="ECO:0000256" key="3">
    <source>
        <dbReference type="ARBA" id="ARBA00022741"/>
    </source>
</evidence>
<comment type="similarity">
    <text evidence="10 13">In the N-terminal section; belongs to the UvrB family.</text>
</comment>
<dbReference type="GO" id="GO:0000716">
    <property type="term" value="P:transcription-coupled nucleotide-excision repair, DNA damage recognition"/>
    <property type="evidence" value="ECO:0007669"/>
    <property type="project" value="UniProtKB-UniRule"/>
</dbReference>
<dbReference type="EMBL" id="CAJQUM010000001">
    <property type="protein sequence ID" value="CAG4883650.1"/>
    <property type="molecule type" value="Genomic_DNA"/>
</dbReference>
<dbReference type="CDD" id="cd17991">
    <property type="entry name" value="DEXHc_TRCF"/>
    <property type="match status" value="1"/>
</dbReference>
<evidence type="ECO:0000256" key="1">
    <source>
        <dbReference type="ARBA" id="ARBA00004496"/>
    </source>
</evidence>